<evidence type="ECO:0000259" key="3">
    <source>
        <dbReference type="PROSITE" id="PS50202"/>
    </source>
</evidence>
<feature type="domain" description="MSP" evidence="3">
    <location>
        <begin position="356"/>
        <end position="469"/>
    </location>
</feature>
<dbReference type="InterPro" id="IPR013783">
    <property type="entry name" value="Ig-like_fold"/>
</dbReference>
<dbReference type="Proteomes" id="UP001175271">
    <property type="component" value="Unassembled WGS sequence"/>
</dbReference>
<accession>A0AA39HL43</accession>
<proteinExistence type="predicted"/>
<sequence length="469" mass="53349">MTSRSSENWTDYRLTSRDSDFGSTTIPSRMPSYSNSHVLCEEMELSSDNQSDRTSVCNREALQKYLDELHSEMSEHNTVDLSEVEENRSEYFFDELNAPEVAPKSTAHSEYTHFTRYTTLQSSFVHLPRTAQSSHIEQSFYNAYFTALPHYRNHGTPDARHPVRRYRFPAYPYRLRHFIVHQKGGFAATSTGYYTDFFTDSTFLSFSAFSTRISGKSHTGYDNVTVKGETEEVANKEKDTNSFEICDKCGSKTPKGKKRNEKKEEEKKNEQEREQKQGENEAMKNEKRDNDNKVEEKKNEKEGDKNEEGKRNENEEGKGAGDNNPEAKKDGEKNADKDGSSKNNKQKAKSPDKPKDITITPNALKFPEKGSMMHITITNTTDKRLAVKVKCSDNKLFRVAPVFGFCSKKGTMIVEVLRSKGPPKLDKLVIATVQCNEDCTDPNPLFKAKDANEQTTNVALNVECNTTKI</sequence>
<dbReference type="PANTHER" id="PTHR22947">
    <property type="entry name" value="MAJOR SPERM PROTEIN"/>
    <property type="match status" value="1"/>
</dbReference>
<evidence type="ECO:0000256" key="1">
    <source>
        <dbReference type="RuleBase" id="RU003425"/>
    </source>
</evidence>
<dbReference type="PANTHER" id="PTHR22947:SF39">
    <property type="entry name" value="MSP DOMAIN-CONTAINING PROTEIN"/>
    <property type="match status" value="1"/>
</dbReference>
<protein>
    <recommendedName>
        <fullName evidence="1">Major sperm protein</fullName>
    </recommendedName>
</protein>
<feature type="compositionally biased region" description="Basic and acidic residues" evidence="2">
    <location>
        <begin position="261"/>
        <end position="340"/>
    </location>
</feature>
<evidence type="ECO:0000256" key="2">
    <source>
        <dbReference type="SAM" id="MobiDB-lite"/>
    </source>
</evidence>
<dbReference type="Gene3D" id="2.60.40.10">
    <property type="entry name" value="Immunoglobulins"/>
    <property type="match status" value="1"/>
</dbReference>
<dbReference type="EMBL" id="JAUCMV010000004">
    <property type="protein sequence ID" value="KAK0407355.1"/>
    <property type="molecule type" value="Genomic_DNA"/>
</dbReference>
<keyword evidence="1" id="KW-0206">Cytoskeleton</keyword>
<dbReference type="Pfam" id="PF00635">
    <property type="entry name" value="Motile_Sperm"/>
    <property type="match status" value="1"/>
</dbReference>
<evidence type="ECO:0000313" key="5">
    <source>
        <dbReference type="Proteomes" id="UP001175271"/>
    </source>
</evidence>
<keyword evidence="5" id="KW-1185">Reference proteome</keyword>
<dbReference type="InterPro" id="IPR000535">
    <property type="entry name" value="MSP_dom"/>
</dbReference>
<gene>
    <name evidence="4" type="ORF">QR680_019152</name>
</gene>
<comment type="function">
    <text evidence="1">Central component in molecular interactions underlying sperm crawling. Forms an extensive filament system that extends from sperm villipoda, along the leading edge of the pseudopod.</text>
</comment>
<comment type="caution">
    <text evidence="4">The sequence shown here is derived from an EMBL/GenBank/DDBJ whole genome shotgun (WGS) entry which is preliminary data.</text>
</comment>
<organism evidence="4 5">
    <name type="scientific">Steinernema hermaphroditum</name>
    <dbReference type="NCBI Taxonomy" id="289476"/>
    <lineage>
        <taxon>Eukaryota</taxon>
        <taxon>Metazoa</taxon>
        <taxon>Ecdysozoa</taxon>
        <taxon>Nematoda</taxon>
        <taxon>Chromadorea</taxon>
        <taxon>Rhabditida</taxon>
        <taxon>Tylenchina</taxon>
        <taxon>Panagrolaimomorpha</taxon>
        <taxon>Strongyloidoidea</taxon>
        <taxon>Steinernematidae</taxon>
        <taxon>Steinernema</taxon>
    </lineage>
</organism>
<evidence type="ECO:0000313" key="4">
    <source>
        <dbReference type="EMBL" id="KAK0407355.1"/>
    </source>
</evidence>
<dbReference type="SUPFAM" id="SSF49354">
    <property type="entry name" value="PapD-like"/>
    <property type="match status" value="1"/>
</dbReference>
<reference evidence="4" key="1">
    <citation type="submission" date="2023-06" db="EMBL/GenBank/DDBJ databases">
        <title>Genomic analysis of the entomopathogenic nematode Steinernema hermaphroditum.</title>
        <authorList>
            <person name="Schwarz E.M."/>
            <person name="Heppert J.K."/>
            <person name="Baniya A."/>
            <person name="Schwartz H.T."/>
            <person name="Tan C.-H."/>
            <person name="Antoshechkin I."/>
            <person name="Sternberg P.W."/>
            <person name="Goodrich-Blair H."/>
            <person name="Dillman A.R."/>
        </authorList>
    </citation>
    <scope>NUCLEOTIDE SEQUENCE</scope>
    <source>
        <strain evidence="4">PS9179</strain>
        <tissue evidence="4">Whole animal</tissue>
    </source>
</reference>
<dbReference type="InterPro" id="IPR008962">
    <property type="entry name" value="PapD-like_sf"/>
</dbReference>
<dbReference type="InterPro" id="IPR051774">
    <property type="entry name" value="Sperm-specific_class_P"/>
</dbReference>
<keyword evidence="1" id="KW-0963">Cytoplasm</keyword>
<feature type="region of interest" description="Disordered" evidence="2">
    <location>
        <begin position="244"/>
        <end position="362"/>
    </location>
</feature>
<name>A0AA39HL43_9BILA</name>
<dbReference type="PROSITE" id="PS50202">
    <property type="entry name" value="MSP"/>
    <property type="match status" value="1"/>
</dbReference>
<dbReference type="AlphaFoldDB" id="A0AA39HL43"/>